<gene>
    <name evidence="4" type="ORF">KGQ19_29170</name>
</gene>
<keyword evidence="5" id="KW-1185">Reference proteome</keyword>
<dbReference type="Proteomes" id="UP000730482">
    <property type="component" value="Unassembled WGS sequence"/>
</dbReference>
<dbReference type="PANTHER" id="PTHR13847">
    <property type="entry name" value="SARCOSINE DEHYDROGENASE-RELATED"/>
    <property type="match status" value="1"/>
</dbReference>
<reference evidence="4 5" key="1">
    <citation type="submission" date="2020-02" db="EMBL/GenBank/DDBJ databases">
        <title>Acidophilic actinobacteria isolated from forest soil.</title>
        <authorList>
            <person name="Golinska P."/>
        </authorList>
    </citation>
    <scope>NUCLEOTIDE SEQUENCE [LARGE SCALE GENOMIC DNA]</scope>
    <source>
        <strain evidence="4 5">NL8</strain>
    </source>
</reference>
<dbReference type="InterPro" id="IPR036188">
    <property type="entry name" value="FAD/NAD-bd_sf"/>
</dbReference>
<name>A0ABS5KY20_9ACTN</name>
<evidence type="ECO:0000259" key="3">
    <source>
        <dbReference type="Pfam" id="PF01266"/>
    </source>
</evidence>
<dbReference type="EMBL" id="JAAFYZ010000121">
    <property type="protein sequence ID" value="MBS2550951.1"/>
    <property type="molecule type" value="Genomic_DNA"/>
</dbReference>
<evidence type="ECO:0000256" key="2">
    <source>
        <dbReference type="SAM" id="SignalP"/>
    </source>
</evidence>
<keyword evidence="1" id="KW-0560">Oxidoreductase</keyword>
<dbReference type="Gene3D" id="3.50.50.60">
    <property type="entry name" value="FAD/NAD(P)-binding domain"/>
    <property type="match status" value="1"/>
</dbReference>
<protein>
    <submittedName>
        <fullName evidence="4">FAD-binding oxidoreductase</fullName>
    </submittedName>
</protein>
<feature type="signal peptide" evidence="2">
    <location>
        <begin position="1"/>
        <end position="18"/>
    </location>
</feature>
<proteinExistence type="predicted"/>
<evidence type="ECO:0000313" key="5">
    <source>
        <dbReference type="Proteomes" id="UP000730482"/>
    </source>
</evidence>
<dbReference type="RefSeq" id="WP_212014763.1">
    <property type="nucleotide sequence ID" value="NZ_JAAFYZ010000121.1"/>
</dbReference>
<dbReference type="SUPFAM" id="SSF51905">
    <property type="entry name" value="FAD/NAD(P)-binding domain"/>
    <property type="match status" value="1"/>
</dbReference>
<feature type="domain" description="FAD dependent oxidoreductase" evidence="3">
    <location>
        <begin position="4"/>
        <end position="347"/>
    </location>
</feature>
<accession>A0ABS5KY20</accession>
<dbReference type="PANTHER" id="PTHR13847:SF289">
    <property type="entry name" value="GLYCINE OXIDASE"/>
    <property type="match status" value="1"/>
</dbReference>
<dbReference type="Gene3D" id="3.30.9.10">
    <property type="entry name" value="D-Amino Acid Oxidase, subunit A, domain 2"/>
    <property type="match status" value="1"/>
</dbReference>
<sequence>MSARVCVIGAGLAGAALAWRLACSRCPGTETTLVGDSSEGRQDASRTSGGLVRAFDIDPWHRGNAEAGLAELLADPLLRKWAGYRRAGSTYILDTSRPDQLAALAAARAMAGVRIADAAELAAEGWRGLPEHAFAVFEHEAGYISPHEFRKALTVDFAVRSGSVLLDGPVVGLERTHSGRSWNVRTPDGRSREFDVVVLATGAWTPALLHRQGWRAAGLTTKAIQYTLVQAAGHRPAPFIDETSGLFGRPAQDGVMLLGVPTESWGVDPDRLDTDPDLTDRALHLAAERLPGLTPTARLRTVVAADCYGDRAGLVLEPVAAAGGGVFTFSAGSGGSAKTVLPASAHAAEQILHG</sequence>
<organism evidence="4 5">
    <name type="scientific">Catenulispora pinistramenti</name>
    <dbReference type="NCBI Taxonomy" id="2705254"/>
    <lineage>
        <taxon>Bacteria</taxon>
        <taxon>Bacillati</taxon>
        <taxon>Actinomycetota</taxon>
        <taxon>Actinomycetes</taxon>
        <taxon>Catenulisporales</taxon>
        <taxon>Catenulisporaceae</taxon>
        <taxon>Catenulispora</taxon>
    </lineage>
</organism>
<evidence type="ECO:0000256" key="1">
    <source>
        <dbReference type="ARBA" id="ARBA00023002"/>
    </source>
</evidence>
<feature type="chain" id="PRO_5046858523" evidence="2">
    <location>
        <begin position="19"/>
        <end position="354"/>
    </location>
</feature>
<comment type="caution">
    <text evidence="4">The sequence shown here is derived from an EMBL/GenBank/DDBJ whole genome shotgun (WGS) entry which is preliminary data.</text>
</comment>
<dbReference type="Pfam" id="PF01266">
    <property type="entry name" value="DAO"/>
    <property type="match status" value="1"/>
</dbReference>
<dbReference type="InterPro" id="IPR006076">
    <property type="entry name" value="FAD-dep_OxRdtase"/>
</dbReference>
<keyword evidence="2" id="KW-0732">Signal</keyword>
<evidence type="ECO:0000313" key="4">
    <source>
        <dbReference type="EMBL" id="MBS2550951.1"/>
    </source>
</evidence>